<reference evidence="9 10" key="1">
    <citation type="journal article" date="2013" name="PLoS ONE">
        <title>Bacterial endosymbiosis in a chordate host: long-term co-evolution and conservation of secondary metabolism.</title>
        <authorList>
            <person name="Kwan J.C."/>
            <person name="Schmidt E.W."/>
        </authorList>
    </citation>
    <scope>NUCLEOTIDE SEQUENCE [LARGE SCALE GENOMIC DNA]</scope>
    <source>
        <strain evidence="10">faulkneri L5</strain>
    </source>
</reference>
<accession>V9TWN5</accession>
<keyword evidence="10" id="KW-1185">Reference proteome</keyword>
<dbReference type="NCBIfam" id="TIGR01181">
    <property type="entry name" value="dTDP_gluc_dehyt"/>
    <property type="match status" value="1"/>
</dbReference>
<comment type="similarity">
    <text evidence="3 7">Belongs to the NAD(P)-dependent epimerase/dehydratase family. dTDP-glucose dehydratase subfamily.</text>
</comment>
<dbReference type="OrthoDB" id="9801785at2"/>
<evidence type="ECO:0000256" key="3">
    <source>
        <dbReference type="ARBA" id="ARBA00008178"/>
    </source>
</evidence>
<gene>
    <name evidence="9" type="primary">rfbB</name>
    <name evidence="9" type="ORF">P856_493</name>
</gene>
<evidence type="ECO:0000313" key="9">
    <source>
        <dbReference type="EMBL" id="AHC73710.1"/>
    </source>
</evidence>
<proteinExistence type="inferred from homology"/>
<dbReference type="GO" id="GO:0008460">
    <property type="term" value="F:dTDP-glucose 4,6-dehydratase activity"/>
    <property type="evidence" value="ECO:0007669"/>
    <property type="project" value="UniProtKB-EC"/>
</dbReference>
<evidence type="ECO:0000256" key="6">
    <source>
        <dbReference type="ARBA" id="ARBA00023239"/>
    </source>
</evidence>
<comment type="catalytic activity">
    <reaction evidence="1 7">
        <text>dTDP-alpha-D-glucose = dTDP-4-dehydro-6-deoxy-alpha-D-glucose + H2O</text>
        <dbReference type="Rhea" id="RHEA:17221"/>
        <dbReference type="ChEBI" id="CHEBI:15377"/>
        <dbReference type="ChEBI" id="CHEBI:57477"/>
        <dbReference type="ChEBI" id="CHEBI:57649"/>
        <dbReference type="EC" id="4.2.1.46"/>
    </reaction>
</comment>
<name>V9TWN5_9PROT</name>
<dbReference type="EC" id="4.2.1.46" evidence="4 7"/>
<dbReference type="STRING" id="1401328.P856_493"/>
<dbReference type="KEGG" id="efk:P856_493"/>
<feature type="domain" description="NAD(P)-binding" evidence="8">
    <location>
        <begin position="8"/>
        <end position="328"/>
    </location>
</feature>
<evidence type="ECO:0000256" key="1">
    <source>
        <dbReference type="ARBA" id="ARBA00001539"/>
    </source>
</evidence>
<dbReference type="eggNOG" id="COG1088">
    <property type="taxonomic scope" value="Bacteria"/>
</dbReference>
<dbReference type="InterPro" id="IPR005888">
    <property type="entry name" value="dTDP_Gluc_deHydtase"/>
</dbReference>
<evidence type="ECO:0000256" key="5">
    <source>
        <dbReference type="ARBA" id="ARBA00023027"/>
    </source>
</evidence>
<evidence type="ECO:0000256" key="7">
    <source>
        <dbReference type="RuleBase" id="RU004473"/>
    </source>
</evidence>
<evidence type="ECO:0000256" key="2">
    <source>
        <dbReference type="ARBA" id="ARBA00001911"/>
    </source>
</evidence>
<dbReference type="PATRIC" id="fig|1401328.3.peg.484"/>
<dbReference type="AlphaFoldDB" id="V9TWN5"/>
<dbReference type="GO" id="GO:0009225">
    <property type="term" value="P:nucleotide-sugar metabolic process"/>
    <property type="evidence" value="ECO:0007669"/>
    <property type="project" value="InterPro"/>
</dbReference>
<dbReference type="Pfam" id="PF16363">
    <property type="entry name" value="GDP_Man_Dehyd"/>
    <property type="match status" value="1"/>
</dbReference>
<dbReference type="Gene3D" id="3.40.50.720">
    <property type="entry name" value="NAD(P)-binding Rossmann-like Domain"/>
    <property type="match status" value="1"/>
</dbReference>
<dbReference type="PANTHER" id="PTHR43000">
    <property type="entry name" value="DTDP-D-GLUCOSE 4,6-DEHYDRATASE-RELATED"/>
    <property type="match status" value="1"/>
</dbReference>
<dbReference type="InterPro" id="IPR036291">
    <property type="entry name" value="NAD(P)-bd_dom_sf"/>
</dbReference>
<organism evidence="9 10">
    <name type="scientific">Candidatus Endolissoclinum faulkneri L5</name>
    <dbReference type="NCBI Taxonomy" id="1401328"/>
    <lineage>
        <taxon>Bacteria</taxon>
        <taxon>Pseudomonadati</taxon>
        <taxon>Pseudomonadota</taxon>
        <taxon>Alphaproteobacteria</taxon>
        <taxon>Rhodospirillales</taxon>
        <taxon>Rhodospirillaceae</taxon>
        <taxon>Candidatus Endolissoclinum</taxon>
    </lineage>
</organism>
<keyword evidence="5" id="KW-0520">NAD</keyword>
<evidence type="ECO:0000313" key="10">
    <source>
        <dbReference type="Proteomes" id="UP000018700"/>
    </source>
</evidence>
<dbReference type="RefSeq" id="WP_025300590.1">
    <property type="nucleotide sequence ID" value="NZ_CP006745.1"/>
</dbReference>
<dbReference type="Gene3D" id="3.90.25.10">
    <property type="entry name" value="UDP-galactose 4-epimerase, domain 1"/>
    <property type="match status" value="1"/>
</dbReference>
<dbReference type="EMBL" id="CP006745">
    <property type="protein sequence ID" value="AHC73710.1"/>
    <property type="molecule type" value="Genomic_DNA"/>
</dbReference>
<evidence type="ECO:0000256" key="4">
    <source>
        <dbReference type="ARBA" id="ARBA00011990"/>
    </source>
</evidence>
<protein>
    <recommendedName>
        <fullName evidence="4 7">dTDP-glucose 4,6-dehydratase</fullName>
        <ecNumber evidence="4 7">4.2.1.46</ecNumber>
    </recommendedName>
</protein>
<dbReference type="Proteomes" id="UP000018700">
    <property type="component" value="Chromosome"/>
</dbReference>
<keyword evidence="6 7" id="KW-0456">Lyase</keyword>
<dbReference type="CDD" id="cd05246">
    <property type="entry name" value="dTDP_GD_SDR_e"/>
    <property type="match status" value="1"/>
</dbReference>
<evidence type="ECO:0000259" key="8">
    <source>
        <dbReference type="Pfam" id="PF16363"/>
    </source>
</evidence>
<dbReference type="InterPro" id="IPR016040">
    <property type="entry name" value="NAD(P)-bd_dom"/>
</dbReference>
<dbReference type="SUPFAM" id="SSF51735">
    <property type="entry name" value="NAD(P)-binding Rossmann-fold domains"/>
    <property type="match status" value="1"/>
</dbReference>
<dbReference type="HOGENOM" id="CLU_007383_1_14_5"/>
<sequence length="356" mass="40351">MLKPKTIFVTGGDGFIGSAVIRLLIAETDARVINLDKLTYAASGSALREVESSNRYIFEHVDITDIESLKQAFDNYDPDAVMHLAAESHVDRSISMPESFIQTNVIGTFRLLQAAYRHFSILKEDRKNNFRFHHISTDEVFGSLGVGGMFSEESCYNPRSPYSASKASSDHLVRAWGTTYGLPIVVSNCSNNYGQFHFPEKLIPLMIIKGLRGESMPIYGDGSNIRDWVFVEDHARALWVVLSKGIVGNSYNISGYNEFSNLEVVEKICDLLDLYAPPLACCKSRRELITFVSNRLGHDFRYAVNASKIKRDLGWKPRETFSTGIEKTVRWYINNETWWRPLLDRKILGINQIINC</sequence>
<comment type="cofactor">
    <cofactor evidence="2 7">
        <name>NAD(+)</name>
        <dbReference type="ChEBI" id="CHEBI:57540"/>
    </cofactor>
</comment>